<evidence type="ECO:0000256" key="3">
    <source>
        <dbReference type="ARBA" id="ARBA00022833"/>
    </source>
</evidence>
<evidence type="ECO:0000313" key="6">
    <source>
        <dbReference type="EMBL" id="KAL3779797.1"/>
    </source>
</evidence>
<dbReference type="Proteomes" id="UP001530400">
    <property type="component" value="Unassembled WGS sequence"/>
</dbReference>
<evidence type="ECO:0000259" key="5">
    <source>
        <dbReference type="PROSITE" id="PS50865"/>
    </source>
</evidence>
<dbReference type="InterPro" id="IPR037197">
    <property type="entry name" value="WWE_dom_sf"/>
</dbReference>
<dbReference type="GO" id="GO:0008270">
    <property type="term" value="F:zinc ion binding"/>
    <property type="evidence" value="ECO:0007669"/>
    <property type="project" value="UniProtKB-KW"/>
</dbReference>
<protein>
    <recommendedName>
        <fullName evidence="5">MYND-type domain-containing protein</fullName>
    </recommendedName>
</protein>
<dbReference type="PROSITE" id="PS50865">
    <property type="entry name" value="ZF_MYND_2"/>
    <property type="match status" value="1"/>
</dbReference>
<gene>
    <name evidence="6" type="ORF">ACHAWO_010025</name>
</gene>
<dbReference type="Pfam" id="PF01753">
    <property type="entry name" value="zf-MYND"/>
    <property type="match status" value="1"/>
</dbReference>
<evidence type="ECO:0000256" key="4">
    <source>
        <dbReference type="PROSITE-ProRule" id="PRU00134"/>
    </source>
</evidence>
<name>A0ABD3NWR4_9STRA</name>
<dbReference type="InterPro" id="IPR002893">
    <property type="entry name" value="Znf_MYND"/>
</dbReference>
<dbReference type="EMBL" id="JALLPJ020000918">
    <property type="protein sequence ID" value="KAL3779797.1"/>
    <property type="molecule type" value="Genomic_DNA"/>
</dbReference>
<evidence type="ECO:0000256" key="2">
    <source>
        <dbReference type="ARBA" id="ARBA00022771"/>
    </source>
</evidence>
<dbReference type="AlphaFoldDB" id="A0ABD3NWR4"/>
<dbReference type="Gene3D" id="3.30.720.50">
    <property type="match status" value="1"/>
</dbReference>
<accession>A0ABD3NWR4</accession>
<dbReference type="Gene3D" id="6.10.140.2220">
    <property type="match status" value="1"/>
</dbReference>
<dbReference type="SUPFAM" id="SSF144232">
    <property type="entry name" value="HIT/MYND zinc finger-like"/>
    <property type="match status" value="1"/>
</dbReference>
<feature type="domain" description="MYND-type" evidence="5">
    <location>
        <begin position="117"/>
        <end position="154"/>
    </location>
</feature>
<comment type="caution">
    <text evidence="6">The sequence shown here is derived from an EMBL/GenBank/DDBJ whole genome shotgun (WGS) entry which is preliminary data.</text>
</comment>
<keyword evidence="1" id="KW-0479">Metal-binding</keyword>
<reference evidence="6 7" key="1">
    <citation type="submission" date="2024-10" db="EMBL/GenBank/DDBJ databases">
        <title>Updated reference genomes for cyclostephanoid diatoms.</title>
        <authorList>
            <person name="Roberts W.R."/>
            <person name="Alverson A.J."/>
        </authorList>
    </citation>
    <scope>NUCLEOTIDE SEQUENCE [LARGE SCALE GENOMIC DNA]</scope>
    <source>
        <strain evidence="6 7">AJA010-31</strain>
    </source>
</reference>
<keyword evidence="2 4" id="KW-0863">Zinc-finger</keyword>
<organism evidence="6 7">
    <name type="scientific">Cyclotella atomus</name>
    <dbReference type="NCBI Taxonomy" id="382360"/>
    <lineage>
        <taxon>Eukaryota</taxon>
        <taxon>Sar</taxon>
        <taxon>Stramenopiles</taxon>
        <taxon>Ochrophyta</taxon>
        <taxon>Bacillariophyta</taxon>
        <taxon>Coscinodiscophyceae</taxon>
        <taxon>Thalassiosirophycidae</taxon>
        <taxon>Stephanodiscales</taxon>
        <taxon>Stephanodiscaceae</taxon>
        <taxon>Cyclotella</taxon>
    </lineage>
</organism>
<sequence length="316" mass="35141">MPSHKLNIAAQTKNYHDLAAHVNEALNDVDKDLLETADIYAGRTAAYWAVQKGSPECLGIMAKAGANLHKACPHVWEIDDSSGFGDGYLIDPSSEDDRLKVHHALNQTTLSFVTRTCCECSGNEHLKTCSRCRMARYCSEDCQANGWETHQLVCKRIQTGSDMVTVHKKFPDPAKKNPGGFEPHNELEEDTIVDANGEHGESSACWEYYDIETKSWVAYPDELKVAIEDVYSQGTFARYAFRPGCPDAEGIEENPISCVPSNNVSTHSICFSHMIDHQIYTGAGRKIRRREVEIVEPEAAKPKRKFGCVPLCGAME</sequence>
<keyword evidence="7" id="KW-1185">Reference proteome</keyword>
<dbReference type="PROSITE" id="PS01360">
    <property type="entry name" value="ZF_MYND_1"/>
    <property type="match status" value="1"/>
</dbReference>
<proteinExistence type="predicted"/>
<evidence type="ECO:0000256" key="1">
    <source>
        <dbReference type="ARBA" id="ARBA00022723"/>
    </source>
</evidence>
<evidence type="ECO:0000313" key="7">
    <source>
        <dbReference type="Proteomes" id="UP001530400"/>
    </source>
</evidence>
<keyword evidence="3" id="KW-0862">Zinc</keyword>